<sequence length="109" mass="12057">MARPKRPPHPMIARARAHLRTIAPDLQYAPLILRTLDGPPGSPRYAVSVARCQNVGECPYDMADPSVCTVPSCDLRRSLRLLLNADGSLAQVIEGHRRWNPRPLDDIGP</sequence>
<protein>
    <submittedName>
        <fullName evidence="1">Uncharacterized protein</fullName>
    </submittedName>
</protein>
<organism evidence="1 2">
    <name type="scientific">Chloroflexus islandicus</name>
    <dbReference type="NCBI Taxonomy" id="1707952"/>
    <lineage>
        <taxon>Bacteria</taxon>
        <taxon>Bacillati</taxon>
        <taxon>Chloroflexota</taxon>
        <taxon>Chloroflexia</taxon>
        <taxon>Chloroflexales</taxon>
        <taxon>Chloroflexineae</taxon>
        <taxon>Chloroflexaceae</taxon>
        <taxon>Chloroflexus</taxon>
    </lineage>
</organism>
<comment type="caution">
    <text evidence="1">The sequence shown here is derived from an EMBL/GenBank/DDBJ whole genome shotgun (WGS) entry which is preliminary data.</text>
</comment>
<gene>
    <name evidence="1" type="ORF">A6A03_14390</name>
</gene>
<evidence type="ECO:0000313" key="2">
    <source>
        <dbReference type="Proteomes" id="UP000078287"/>
    </source>
</evidence>
<dbReference type="Proteomes" id="UP000078287">
    <property type="component" value="Unassembled WGS sequence"/>
</dbReference>
<dbReference type="EMBL" id="LWQS01000053">
    <property type="protein sequence ID" value="OAN45548.1"/>
    <property type="molecule type" value="Genomic_DNA"/>
</dbReference>
<accession>A0A178MC06</accession>
<reference evidence="1 2" key="1">
    <citation type="submission" date="2016-04" db="EMBL/GenBank/DDBJ databases">
        <title>Chloroflexus islandicus sp. nov., a thermophilic filamentous anoxygenic phototrophic bacterium from geyser Strokkur (Iceland).</title>
        <authorList>
            <person name="Gaisin V.A."/>
            <person name="Kalashnikov A.M."/>
            <person name="Sukhacheva M.V."/>
            <person name="Grouzdev D.S."/>
            <person name="Ivanov T.M."/>
            <person name="Kuznetsov B."/>
            <person name="Gorlenko V.M."/>
        </authorList>
    </citation>
    <scope>NUCLEOTIDE SEQUENCE [LARGE SCALE GENOMIC DNA]</scope>
    <source>
        <strain evidence="2">isl-2</strain>
    </source>
</reference>
<dbReference type="AlphaFoldDB" id="A0A178MC06"/>
<dbReference type="RefSeq" id="WP_066787451.1">
    <property type="nucleotide sequence ID" value="NZ_LWQS01000053.1"/>
</dbReference>
<name>A0A178MC06_9CHLR</name>
<keyword evidence="2" id="KW-1185">Reference proteome</keyword>
<evidence type="ECO:0000313" key="1">
    <source>
        <dbReference type="EMBL" id="OAN45548.1"/>
    </source>
</evidence>
<proteinExistence type="predicted"/>